<gene>
    <name evidence="1" type="ORF">GOM49_03415</name>
</gene>
<evidence type="ECO:0000313" key="2">
    <source>
        <dbReference type="Proteomes" id="UP000422764"/>
    </source>
</evidence>
<dbReference type="EMBL" id="CP046522">
    <property type="protein sequence ID" value="QGU94291.1"/>
    <property type="molecule type" value="Genomic_DNA"/>
</dbReference>
<dbReference type="AlphaFoldDB" id="A0A6I6EVV5"/>
<reference evidence="1 2" key="1">
    <citation type="submission" date="2019-12" db="EMBL/GenBank/DDBJ databases">
        <title>Genome sequenceing of Clostridium bovifaecis.</title>
        <authorList>
            <person name="Yao Y."/>
        </authorList>
    </citation>
    <scope>NUCLEOTIDE SEQUENCE [LARGE SCALE GENOMIC DNA]</scope>
    <source>
        <strain evidence="1 2">BXX</strain>
    </source>
</reference>
<dbReference type="Proteomes" id="UP000422764">
    <property type="component" value="Chromosome"/>
</dbReference>
<organism evidence="1 2">
    <name type="scientific">Clostridium bovifaecis</name>
    <dbReference type="NCBI Taxonomy" id="2184719"/>
    <lineage>
        <taxon>Bacteria</taxon>
        <taxon>Bacillati</taxon>
        <taxon>Bacillota</taxon>
        <taxon>Clostridia</taxon>
        <taxon>Eubacteriales</taxon>
        <taxon>Clostridiaceae</taxon>
        <taxon>Clostridium</taxon>
    </lineage>
</organism>
<proteinExistence type="predicted"/>
<name>A0A6I6EVV5_9CLOT</name>
<accession>A0A6I6EVV5</accession>
<protein>
    <submittedName>
        <fullName evidence="1">Uncharacterized protein</fullName>
    </submittedName>
</protein>
<evidence type="ECO:0000313" key="1">
    <source>
        <dbReference type="EMBL" id="QGU94291.1"/>
    </source>
</evidence>
<keyword evidence="2" id="KW-1185">Reference proteome</keyword>
<sequence>MMKQSIKRTKKSQIGIGSYNTILDKKAYEEDGLDFGKSIIGGSCQCGVENLMTADSIDRMNEEARRMHEDGVRLHEMGVAMNEDGFRMHEDAFNNFINNDLEYNMNFDSNFDMDYDDGLMSMDSYGSGMHNFGDADLSSPMDDFGSLDSFNNFDSMSGFNDFNSFNNF</sequence>